<reference evidence="1" key="1">
    <citation type="submission" date="2021-03" db="EMBL/GenBank/DDBJ databases">
        <title>Acanthopleuribacteraceae sp. M133.</title>
        <authorList>
            <person name="Wang G."/>
        </authorList>
    </citation>
    <scope>NUCLEOTIDE SEQUENCE</scope>
    <source>
        <strain evidence="1">M133</strain>
    </source>
</reference>
<dbReference type="KEGG" id="scor:J3U87_22385"/>
<organism evidence="1 2">
    <name type="scientific">Sulfidibacter corallicola</name>
    <dbReference type="NCBI Taxonomy" id="2818388"/>
    <lineage>
        <taxon>Bacteria</taxon>
        <taxon>Pseudomonadati</taxon>
        <taxon>Acidobacteriota</taxon>
        <taxon>Holophagae</taxon>
        <taxon>Acanthopleuribacterales</taxon>
        <taxon>Acanthopleuribacteraceae</taxon>
        <taxon>Sulfidibacter</taxon>
    </lineage>
</organism>
<proteinExistence type="predicted"/>
<dbReference type="Proteomes" id="UP000663929">
    <property type="component" value="Chromosome"/>
</dbReference>
<dbReference type="EMBL" id="CP071793">
    <property type="protein sequence ID" value="QTD48337.1"/>
    <property type="molecule type" value="Genomic_DNA"/>
</dbReference>
<evidence type="ECO:0000313" key="1">
    <source>
        <dbReference type="EMBL" id="QTD48337.1"/>
    </source>
</evidence>
<name>A0A8A4TFN1_SULCO</name>
<protein>
    <submittedName>
        <fullName evidence="1">Uncharacterized protein</fullName>
    </submittedName>
</protein>
<dbReference type="AlphaFoldDB" id="A0A8A4TFN1"/>
<gene>
    <name evidence="1" type="ORF">J3U87_22385</name>
</gene>
<evidence type="ECO:0000313" key="2">
    <source>
        <dbReference type="Proteomes" id="UP000663929"/>
    </source>
</evidence>
<sequence length="79" mass="8737">MEPTDRSPQVVLALAVTREGFPVRSWVLPGNAADVSFIETIAADLRQPKEIIELMLVFLPAPGKRESREWSGFSSRATP</sequence>
<dbReference type="RefSeq" id="WP_237377991.1">
    <property type="nucleotide sequence ID" value="NZ_CP071793.1"/>
</dbReference>
<accession>A0A8A4TFN1</accession>
<keyword evidence="2" id="KW-1185">Reference proteome</keyword>